<gene>
    <name evidence="2" type="ORF">B1H19_00725</name>
</gene>
<reference evidence="2 3" key="1">
    <citation type="submission" date="2017-04" db="EMBL/GenBank/DDBJ databases">
        <title>Complete Genome Sequence of Streptomyces gilvosporeus F607, a Capable Producer of Natamycin.</title>
        <authorList>
            <person name="Zong G."/>
            <person name="Zhong C."/>
            <person name="Fu J."/>
            <person name="Qin R."/>
            <person name="Cao G."/>
        </authorList>
    </citation>
    <scope>NUCLEOTIDE SEQUENCE [LARGE SCALE GENOMIC DNA]</scope>
    <source>
        <strain evidence="2 3">F607</strain>
    </source>
</reference>
<evidence type="ECO:0000313" key="3">
    <source>
        <dbReference type="Proteomes" id="UP000192726"/>
    </source>
</evidence>
<name>A0A1V0TJ20_9ACTN</name>
<dbReference type="AlphaFoldDB" id="A0A1V0TJ20"/>
<evidence type="ECO:0000256" key="1">
    <source>
        <dbReference type="SAM" id="MobiDB-lite"/>
    </source>
</evidence>
<sequence>MHVGSRNPLIALGIAMSVLVLPGCSQSRPAQPARPTHKIIKHTLYGSDHDAPHQREVLSWTSQDGNGPIDGTYTLQEQATDSASWTTSSEPKSFHGTQHGNEIVVPVGQLGGAADLHSTIRQNGHRLHLSSDLGIETFDLYDSPSAR</sequence>
<organism evidence="2 3">
    <name type="scientific">Streptomyces gilvosporeus</name>
    <dbReference type="NCBI Taxonomy" id="553510"/>
    <lineage>
        <taxon>Bacteria</taxon>
        <taxon>Bacillati</taxon>
        <taxon>Actinomycetota</taxon>
        <taxon>Actinomycetes</taxon>
        <taxon>Kitasatosporales</taxon>
        <taxon>Streptomycetaceae</taxon>
        <taxon>Streptomyces</taxon>
    </lineage>
</organism>
<feature type="region of interest" description="Disordered" evidence="1">
    <location>
        <begin position="78"/>
        <end position="98"/>
    </location>
</feature>
<dbReference type="KEGG" id="sgv:B1H19_00725"/>
<protein>
    <submittedName>
        <fullName evidence="2">Uncharacterized protein</fullName>
    </submittedName>
</protein>
<proteinExistence type="predicted"/>
<dbReference type="EMBL" id="CP020569">
    <property type="protein sequence ID" value="ARF52915.1"/>
    <property type="molecule type" value="Genomic_DNA"/>
</dbReference>
<evidence type="ECO:0000313" key="2">
    <source>
        <dbReference type="EMBL" id="ARF52915.1"/>
    </source>
</evidence>
<accession>A0A1V0TJ20</accession>
<keyword evidence="3" id="KW-1185">Reference proteome</keyword>
<dbReference type="Proteomes" id="UP000192726">
    <property type="component" value="Chromosome"/>
</dbReference>